<organism evidence="1 2">
    <name type="scientific">Candidatus Methanofastidiosum methylothiophilum</name>
    <dbReference type="NCBI Taxonomy" id="1705564"/>
    <lineage>
        <taxon>Archaea</taxon>
        <taxon>Methanobacteriati</taxon>
        <taxon>Methanobacteriota</taxon>
        <taxon>Stenosarchaea group</taxon>
        <taxon>Candidatus Methanofastidiosia</taxon>
        <taxon>Candidatus Methanofastidiosales</taxon>
        <taxon>Candidatus Methanofastidiosaceae</taxon>
        <taxon>Candidatus Methanofastidiosum</taxon>
    </lineage>
</organism>
<protein>
    <submittedName>
        <fullName evidence="1">Uncharacterized protein</fullName>
    </submittedName>
</protein>
<comment type="caution">
    <text evidence="1">The sequence shown here is derived from an EMBL/GenBank/DDBJ whole genome shotgun (WGS) entry which is preliminary data.</text>
</comment>
<accession>A0A150IJ58</accession>
<dbReference type="AlphaFoldDB" id="A0A150IJ58"/>
<gene>
    <name evidence="1" type="ORF">AMQ22_02247</name>
</gene>
<name>A0A150IJ58_9EURY</name>
<reference evidence="1 2" key="1">
    <citation type="journal article" date="2016" name="ISME J.">
        <title>Chasing the elusive Euryarchaeota class WSA2: genomes reveal a uniquely fastidious methyl-reducing methanogen.</title>
        <authorList>
            <person name="Nobu M.K."/>
            <person name="Narihiro T."/>
            <person name="Kuroda K."/>
            <person name="Mei R."/>
            <person name="Liu W.T."/>
        </authorList>
    </citation>
    <scope>NUCLEOTIDE SEQUENCE [LARGE SCALE GENOMIC DNA]</scope>
    <source>
        <strain evidence="1">U1lsi0528_Bin055</strain>
    </source>
</reference>
<dbReference type="EMBL" id="LNGC01000248">
    <property type="protein sequence ID" value="KYC45009.1"/>
    <property type="molecule type" value="Genomic_DNA"/>
</dbReference>
<dbReference type="Proteomes" id="UP000075398">
    <property type="component" value="Unassembled WGS sequence"/>
</dbReference>
<evidence type="ECO:0000313" key="1">
    <source>
        <dbReference type="EMBL" id="KYC45009.1"/>
    </source>
</evidence>
<evidence type="ECO:0000313" key="2">
    <source>
        <dbReference type="Proteomes" id="UP000075398"/>
    </source>
</evidence>
<proteinExistence type="predicted"/>
<sequence>MRCEKCGGRMKRLYSPDEGIFYYECQNPLPDGSICWNIYDTDYGLPESNLRDVEQ</sequence>